<accession>A0A7C3LV40</accession>
<sequence length="213" mass="23547">MVPVNPNVEHSAFFRLLNLILGRSRYLVFVAVLAVMLTAFSLFLIGAIQAVDALYHAWSLVLAGTFSPHGISMSLNLNIVSTMLEAVVFYLVGVGLYSLFISPLNVAVALGIESLTDLESKVLSVIIVIMGATFLQHFVLWKDSIGTLEFGASLGLVVVALVTLQWLGHRATEIQKSYSLRTQNRAQHEMFHESLEQHEVKSDDSERSSEPRF</sequence>
<feature type="transmembrane region" description="Helical" evidence="1">
    <location>
        <begin position="87"/>
        <end position="110"/>
    </location>
</feature>
<feature type="transmembrane region" description="Helical" evidence="1">
    <location>
        <begin position="147"/>
        <end position="167"/>
    </location>
</feature>
<dbReference type="Pfam" id="PF03350">
    <property type="entry name" value="UPF0114"/>
    <property type="match status" value="1"/>
</dbReference>
<keyword evidence="1" id="KW-1133">Transmembrane helix</keyword>
<feature type="transmembrane region" description="Helical" evidence="1">
    <location>
        <begin position="26"/>
        <end position="48"/>
    </location>
</feature>
<protein>
    <submittedName>
        <fullName evidence="2">YqhA family protein</fullName>
    </submittedName>
</protein>
<gene>
    <name evidence="2" type="ORF">ENX03_04870</name>
</gene>
<dbReference type="PANTHER" id="PTHR31721:SF4">
    <property type="entry name" value="OS06G0710300 PROTEIN"/>
    <property type="match status" value="1"/>
</dbReference>
<proteinExistence type="predicted"/>
<dbReference type="EMBL" id="DTMM01000093">
    <property type="protein sequence ID" value="HFT93263.1"/>
    <property type="molecule type" value="Genomic_DNA"/>
</dbReference>
<comment type="caution">
    <text evidence="2">The sequence shown here is derived from an EMBL/GenBank/DDBJ whole genome shotgun (WGS) entry which is preliminary data.</text>
</comment>
<dbReference type="InterPro" id="IPR005134">
    <property type="entry name" value="UPF0114"/>
</dbReference>
<feature type="transmembrane region" description="Helical" evidence="1">
    <location>
        <begin position="122"/>
        <end position="141"/>
    </location>
</feature>
<dbReference type="PANTHER" id="PTHR31721">
    <property type="entry name" value="OS06G0710300 PROTEIN"/>
    <property type="match status" value="1"/>
</dbReference>
<keyword evidence="1" id="KW-0472">Membrane</keyword>
<evidence type="ECO:0000256" key="1">
    <source>
        <dbReference type="SAM" id="Phobius"/>
    </source>
</evidence>
<feature type="transmembrane region" description="Helical" evidence="1">
    <location>
        <begin position="55"/>
        <end position="75"/>
    </location>
</feature>
<evidence type="ECO:0000313" key="2">
    <source>
        <dbReference type="EMBL" id="HFT93263.1"/>
    </source>
</evidence>
<reference evidence="2" key="1">
    <citation type="journal article" date="2020" name="mSystems">
        <title>Genome- and Community-Level Interaction Insights into Carbon Utilization and Element Cycling Functions of Hydrothermarchaeota in Hydrothermal Sediment.</title>
        <authorList>
            <person name="Zhou Z."/>
            <person name="Liu Y."/>
            <person name="Xu W."/>
            <person name="Pan J."/>
            <person name="Luo Z.H."/>
            <person name="Li M."/>
        </authorList>
    </citation>
    <scope>NUCLEOTIDE SEQUENCE [LARGE SCALE GENOMIC DNA]</scope>
    <source>
        <strain evidence="2">SpSt-902</strain>
    </source>
</reference>
<organism evidence="2">
    <name type="scientific">Leptospirillum ferriphilum</name>
    <dbReference type="NCBI Taxonomy" id="178606"/>
    <lineage>
        <taxon>Bacteria</taxon>
        <taxon>Pseudomonadati</taxon>
        <taxon>Nitrospirota</taxon>
        <taxon>Nitrospiria</taxon>
        <taxon>Nitrospirales</taxon>
        <taxon>Nitrospiraceae</taxon>
        <taxon>Leptospirillum</taxon>
    </lineage>
</organism>
<name>A0A7C3LV40_9BACT</name>
<dbReference type="AlphaFoldDB" id="A0A7C3LV40"/>
<keyword evidence="1" id="KW-0812">Transmembrane</keyword>